<dbReference type="OrthoDB" id="5945638at2"/>
<dbReference type="InterPro" id="IPR011006">
    <property type="entry name" value="CheY-like_superfamily"/>
</dbReference>
<evidence type="ECO:0000256" key="2">
    <source>
        <dbReference type="ARBA" id="ARBA00023125"/>
    </source>
</evidence>
<dbReference type="GO" id="GO:0000160">
    <property type="term" value="P:phosphorelay signal transduction system"/>
    <property type="evidence" value="ECO:0007669"/>
    <property type="project" value="InterPro"/>
</dbReference>
<feature type="domain" description="Response regulatory" evidence="5">
    <location>
        <begin position="7"/>
        <end position="126"/>
    </location>
</feature>
<dbReference type="InterPro" id="IPR016032">
    <property type="entry name" value="Sig_transdc_resp-reg_C-effctor"/>
</dbReference>
<evidence type="ECO:0000313" key="6">
    <source>
        <dbReference type="EMBL" id="TCV96397.1"/>
    </source>
</evidence>
<evidence type="ECO:0000259" key="4">
    <source>
        <dbReference type="PROSITE" id="PS50043"/>
    </source>
</evidence>
<dbReference type="Gene3D" id="3.40.50.2300">
    <property type="match status" value="1"/>
</dbReference>
<dbReference type="PANTHER" id="PTHR43214:SF17">
    <property type="entry name" value="TRANSCRIPTIONAL REGULATORY PROTEIN RCSB"/>
    <property type="match status" value="1"/>
</dbReference>
<accession>A0A4R3YTW2</accession>
<dbReference type="InterPro" id="IPR001789">
    <property type="entry name" value="Sig_transdc_resp-reg_receiver"/>
</dbReference>
<organism evidence="6 7">
    <name type="scientific">Luteibacter rhizovicinus</name>
    <dbReference type="NCBI Taxonomy" id="242606"/>
    <lineage>
        <taxon>Bacteria</taxon>
        <taxon>Pseudomonadati</taxon>
        <taxon>Pseudomonadota</taxon>
        <taxon>Gammaproteobacteria</taxon>
        <taxon>Lysobacterales</taxon>
        <taxon>Rhodanobacteraceae</taxon>
        <taxon>Luteibacter</taxon>
    </lineage>
</organism>
<evidence type="ECO:0000259" key="5">
    <source>
        <dbReference type="PROSITE" id="PS50110"/>
    </source>
</evidence>
<sequence length="218" mass="23191">MDSKHILVAVADDHPVILLGIEAALDDIPTIRRIGSVRNSSELVALLDAQPCHVLVTDYAMPGGSYGDGLNLLSFLAERYPDIAIVVITSMDKPVLIRTLLARGIDHLLSKADDISHVAAAVQAAHVRRRYFSPTIAAIVQALSGGEPITKLSARETEVLSLYVAGNSINDIAERLGRSKQTVSTQKVSAMSKLGIASDADLFKFAVEVGLAKPSDAP</sequence>
<dbReference type="AlphaFoldDB" id="A0A4R3YTW2"/>
<dbReference type="CDD" id="cd17535">
    <property type="entry name" value="REC_NarL-like"/>
    <property type="match status" value="1"/>
</dbReference>
<comment type="caution">
    <text evidence="6">The sequence shown here is derived from an EMBL/GenBank/DDBJ whole genome shotgun (WGS) entry which is preliminary data.</text>
</comment>
<dbReference type="Pfam" id="PF00196">
    <property type="entry name" value="GerE"/>
    <property type="match status" value="1"/>
</dbReference>
<dbReference type="SMART" id="SM00421">
    <property type="entry name" value="HTH_LUXR"/>
    <property type="match status" value="1"/>
</dbReference>
<keyword evidence="2" id="KW-0238">DNA-binding</keyword>
<keyword evidence="1 3" id="KW-0597">Phosphoprotein</keyword>
<dbReference type="EMBL" id="SMCS01000002">
    <property type="protein sequence ID" value="TCV96397.1"/>
    <property type="molecule type" value="Genomic_DNA"/>
</dbReference>
<evidence type="ECO:0000313" key="7">
    <source>
        <dbReference type="Proteomes" id="UP000295645"/>
    </source>
</evidence>
<dbReference type="PRINTS" id="PR00038">
    <property type="entry name" value="HTHLUXR"/>
</dbReference>
<feature type="domain" description="HTH luxR-type" evidence="4">
    <location>
        <begin position="145"/>
        <end position="210"/>
    </location>
</feature>
<dbReference type="GO" id="GO:0003677">
    <property type="term" value="F:DNA binding"/>
    <property type="evidence" value="ECO:0007669"/>
    <property type="project" value="UniProtKB-KW"/>
</dbReference>
<gene>
    <name evidence="6" type="ORF">EC912_102748</name>
</gene>
<protein>
    <submittedName>
        <fullName evidence="6">LuxR family two component transcriptional regulator</fullName>
    </submittedName>
</protein>
<dbReference type="PROSITE" id="PS50110">
    <property type="entry name" value="RESPONSE_REGULATORY"/>
    <property type="match status" value="1"/>
</dbReference>
<dbReference type="GO" id="GO:0006355">
    <property type="term" value="P:regulation of DNA-templated transcription"/>
    <property type="evidence" value="ECO:0007669"/>
    <property type="project" value="InterPro"/>
</dbReference>
<name>A0A4R3YTW2_9GAMM</name>
<dbReference type="PANTHER" id="PTHR43214">
    <property type="entry name" value="TWO-COMPONENT RESPONSE REGULATOR"/>
    <property type="match status" value="1"/>
</dbReference>
<dbReference type="InterPro" id="IPR058245">
    <property type="entry name" value="NreC/VraR/RcsB-like_REC"/>
</dbReference>
<dbReference type="Proteomes" id="UP000295645">
    <property type="component" value="Unassembled WGS sequence"/>
</dbReference>
<dbReference type="InterPro" id="IPR036388">
    <property type="entry name" value="WH-like_DNA-bd_sf"/>
</dbReference>
<dbReference type="InterPro" id="IPR000792">
    <property type="entry name" value="Tscrpt_reg_LuxR_C"/>
</dbReference>
<dbReference type="SMART" id="SM00448">
    <property type="entry name" value="REC"/>
    <property type="match status" value="1"/>
</dbReference>
<evidence type="ECO:0000256" key="3">
    <source>
        <dbReference type="PROSITE-ProRule" id="PRU00169"/>
    </source>
</evidence>
<dbReference type="Pfam" id="PF00072">
    <property type="entry name" value="Response_reg"/>
    <property type="match status" value="1"/>
</dbReference>
<proteinExistence type="predicted"/>
<feature type="modified residue" description="4-aspartylphosphate" evidence="3">
    <location>
        <position position="58"/>
    </location>
</feature>
<keyword evidence="7" id="KW-1185">Reference proteome</keyword>
<reference evidence="6 7" key="1">
    <citation type="submission" date="2019-03" db="EMBL/GenBank/DDBJ databases">
        <title>Above-ground endophytic microbial communities from plants in different locations in the United States.</title>
        <authorList>
            <person name="Frank C."/>
        </authorList>
    </citation>
    <scope>NUCLEOTIDE SEQUENCE [LARGE SCALE GENOMIC DNA]</scope>
    <source>
        <strain evidence="6 7">LP_13_YM</strain>
    </source>
</reference>
<dbReference type="PROSITE" id="PS50043">
    <property type="entry name" value="HTH_LUXR_2"/>
    <property type="match status" value="1"/>
</dbReference>
<dbReference type="RefSeq" id="WP_132142583.1">
    <property type="nucleotide sequence ID" value="NZ_SMCS01000002.1"/>
</dbReference>
<dbReference type="SUPFAM" id="SSF46894">
    <property type="entry name" value="C-terminal effector domain of the bipartite response regulators"/>
    <property type="match status" value="1"/>
</dbReference>
<dbReference type="Gene3D" id="1.10.10.10">
    <property type="entry name" value="Winged helix-like DNA-binding domain superfamily/Winged helix DNA-binding domain"/>
    <property type="match status" value="1"/>
</dbReference>
<evidence type="ECO:0000256" key="1">
    <source>
        <dbReference type="ARBA" id="ARBA00022553"/>
    </source>
</evidence>
<dbReference type="CDD" id="cd06170">
    <property type="entry name" value="LuxR_C_like"/>
    <property type="match status" value="1"/>
</dbReference>
<dbReference type="InterPro" id="IPR039420">
    <property type="entry name" value="WalR-like"/>
</dbReference>
<dbReference type="SUPFAM" id="SSF52172">
    <property type="entry name" value="CheY-like"/>
    <property type="match status" value="1"/>
</dbReference>